<name>A0ABY9HBC9_9MOLU</name>
<evidence type="ECO:0000256" key="5">
    <source>
        <dbReference type="ARBA" id="ARBA00023136"/>
    </source>
</evidence>
<protein>
    <submittedName>
        <fullName evidence="7">LemA family protein</fullName>
    </submittedName>
</protein>
<keyword evidence="5 6" id="KW-0472">Membrane</keyword>
<dbReference type="SUPFAM" id="SSF140478">
    <property type="entry name" value="LemA-like"/>
    <property type="match status" value="1"/>
</dbReference>
<keyword evidence="4 6" id="KW-1133">Transmembrane helix</keyword>
<comment type="subcellular location">
    <subcellularLocation>
        <location evidence="1">Membrane</location>
        <topology evidence="1">Single-pass membrane protein</topology>
    </subcellularLocation>
</comment>
<dbReference type="InterPro" id="IPR023353">
    <property type="entry name" value="LemA-like_dom_sf"/>
</dbReference>
<gene>
    <name evidence="7" type="ORF">Q8852_01700</name>
</gene>
<evidence type="ECO:0000256" key="6">
    <source>
        <dbReference type="SAM" id="Phobius"/>
    </source>
</evidence>
<dbReference type="EMBL" id="CP132191">
    <property type="protein sequence ID" value="WLP85842.1"/>
    <property type="molecule type" value="Genomic_DNA"/>
</dbReference>
<keyword evidence="3 6" id="KW-0812">Transmembrane</keyword>
<organism evidence="7 8">
    <name type="scientific">Mycoplasma seminis</name>
    <dbReference type="NCBI Taxonomy" id="512749"/>
    <lineage>
        <taxon>Bacteria</taxon>
        <taxon>Bacillati</taxon>
        <taxon>Mycoplasmatota</taxon>
        <taxon>Mollicutes</taxon>
        <taxon>Mycoplasmataceae</taxon>
        <taxon>Mycoplasma</taxon>
    </lineage>
</organism>
<evidence type="ECO:0000256" key="3">
    <source>
        <dbReference type="ARBA" id="ARBA00022692"/>
    </source>
</evidence>
<keyword evidence="8" id="KW-1185">Reference proteome</keyword>
<dbReference type="InterPro" id="IPR007156">
    <property type="entry name" value="MamQ_LemA"/>
</dbReference>
<dbReference type="Proteomes" id="UP001237011">
    <property type="component" value="Chromosome"/>
</dbReference>
<evidence type="ECO:0000256" key="4">
    <source>
        <dbReference type="ARBA" id="ARBA00022989"/>
    </source>
</evidence>
<evidence type="ECO:0000256" key="1">
    <source>
        <dbReference type="ARBA" id="ARBA00004167"/>
    </source>
</evidence>
<evidence type="ECO:0000313" key="7">
    <source>
        <dbReference type="EMBL" id="WLP85842.1"/>
    </source>
</evidence>
<reference evidence="7" key="1">
    <citation type="submission" date="2023-08" db="EMBL/GenBank/DDBJ databases">
        <title>Complete genome sequence of Mycoplasma seminis 2200.</title>
        <authorList>
            <person name="Spergser J."/>
        </authorList>
    </citation>
    <scope>NUCLEOTIDE SEQUENCE [LARGE SCALE GENOMIC DNA]</scope>
    <source>
        <strain evidence="7">2200</strain>
    </source>
</reference>
<dbReference type="PANTHER" id="PTHR34478">
    <property type="entry name" value="PROTEIN LEMA"/>
    <property type="match status" value="1"/>
</dbReference>
<sequence length="218" mass="24103">MSNLFNNANVPAEEGFQPVADNTPKPAVASIGAKIAVYLSFILIIPIFIYISQRNKYLRMQNSINEKASLIDVQLQKRADTLNKLVLQVKSYKIHEEKVFEDVAKLRSLTLSGNAAANSAEIEALNNSIFGRLMAVAENYPELKADGLYRDLMEETTYLEREIAASRRLYNSEANMFNASIMVFPGNVPASSMGLHSVPLFQANAKARADVDMNALGL</sequence>
<dbReference type="Gene3D" id="1.20.1440.20">
    <property type="entry name" value="LemA-like domain"/>
    <property type="match status" value="1"/>
</dbReference>
<comment type="similarity">
    <text evidence="2">Belongs to the LemA family.</text>
</comment>
<dbReference type="Pfam" id="PF04011">
    <property type="entry name" value="LemA"/>
    <property type="match status" value="1"/>
</dbReference>
<accession>A0ABY9HBC9</accession>
<proteinExistence type="inferred from homology"/>
<dbReference type="RefSeq" id="WP_305938265.1">
    <property type="nucleotide sequence ID" value="NZ_CP132191.1"/>
</dbReference>
<feature type="transmembrane region" description="Helical" evidence="6">
    <location>
        <begin position="31"/>
        <end position="51"/>
    </location>
</feature>
<dbReference type="PANTHER" id="PTHR34478:SF1">
    <property type="entry name" value="PROTEIN LEMA"/>
    <property type="match status" value="1"/>
</dbReference>
<evidence type="ECO:0000313" key="8">
    <source>
        <dbReference type="Proteomes" id="UP001237011"/>
    </source>
</evidence>
<evidence type="ECO:0000256" key="2">
    <source>
        <dbReference type="ARBA" id="ARBA00008854"/>
    </source>
</evidence>